<feature type="domain" description="Oxidoreductase molybdopterin-binding" evidence="6">
    <location>
        <begin position="117"/>
        <end position="278"/>
    </location>
</feature>
<dbReference type="PROSITE" id="PS51318">
    <property type="entry name" value="TAT"/>
    <property type="match status" value="1"/>
</dbReference>
<dbReference type="PRINTS" id="PR00407">
    <property type="entry name" value="EUMOPTERIN"/>
</dbReference>
<evidence type="ECO:0000259" key="7">
    <source>
        <dbReference type="Pfam" id="PF03404"/>
    </source>
</evidence>
<dbReference type="GO" id="GO:0043546">
    <property type="term" value="F:molybdopterin cofactor binding"/>
    <property type="evidence" value="ECO:0007669"/>
    <property type="project" value="TreeGrafter"/>
</dbReference>
<evidence type="ECO:0000313" key="9">
    <source>
        <dbReference type="Proteomes" id="UP000249577"/>
    </source>
</evidence>
<keyword evidence="3" id="KW-0479">Metal-binding</keyword>
<proteinExistence type="predicted"/>
<dbReference type="SUPFAM" id="SSF56524">
    <property type="entry name" value="Oxidoreductase molybdopterin-binding domain"/>
    <property type="match status" value="1"/>
</dbReference>
<comment type="caution">
    <text evidence="8">The sequence shown here is derived from an EMBL/GenBank/DDBJ whole genome shotgun (WGS) entry which is preliminary data.</text>
</comment>
<dbReference type="InterPro" id="IPR014756">
    <property type="entry name" value="Ig_E-set"/>
</dbReference>
<dbReference type="Pfam" id="PF03404">
    <property type="entry name" value="Mo-co_dimer"/>
    <property type="match status" value="1"/>
</dbReference>
<protein>
    <submittedName>
        <fullName evidence="8">Sulfite dehydrogenase</fullName>
    </submittedName>
</protein>
<dbReference type="InterPro" id="IPR000572">
    <property type="entry name" value="OxRdtase_Mopterin-bd_dom"/>
</dbReference>
<dbReference type="Proteomes" id="UP000249577">
    <property type="component" value="Unassembled WGS sequence"/>
</dbReference>
<evidence type="ECO:0000256" key="2">
    <source>
        <dbReference type="ARBA" id="ARBA00022505"/>
    </source>
</evidence>
<name>A0A2W5MA07_ANCNO</name>
<sequence length="430" mass="47755">MTGETTSRSDRSEVSRTIASPPAASRRKFIGGAALAGLGLAGVARADPLPIPDSNMAMGAPIPAESYGLPIEYEGHVKRRRTDVFKNKQNFSDWSMTPIQHQIGIVTPNGLFFERHHNGVSRIDPDKHRLVIHGLVEKPLVFTMSDLMRYPSVSRFHFMECSGNTLTDWREPKSITVQQSHGLLSCAQWTGVPLSWLLDEAGVKPEGKWVMFEGGDGSGHLRSIPIEKVMDDALLVYGQNGEKLRAEQGYPVRAFFPGWEGNTCVKWLRRIKVVSEPDQIRGETARYSDPMPDGKWRQFSMEMECKSVVTNPSGGMSLKGPGLYEVQGFAWSGRGKVAAVDLTFDGGRTWREAALEEPVLDKCLTRFRYRWVWDGGPAKIASRAKDTTGYVQPTVEDIARVREIVGFVQHHNGIFPWNVAQSGEVSNAIA</sequence>
<comment type="cofactor">
    <cofactor evidence="1">
        <name>Mo-molybdopterin</name>
        <dbReference type="ChEBI" id="CHEBI:71302"/>
    </cofactor>
</comment>
<dbReference type="InterPro" id="IPR030835">
    <property type="entry name" value="Sulfite_DH_SoxC"/>
</dbReference>
<accession>A0A2W5MA07</accession>
<dbReference type="NCBIfam" id="TIGR04555">
    <property type="entry name" value="sulfite_DH_soxC"/>
    <property type="match status" value="1"/>
</dbReference>
<evidence type="ECO:0000256" key="4">
    <source>
        <dbReference type="ARBA" id="ARBA00023002"/>
    </source>
</evidence>
<keyword evidence="4" id="KW-0560">Oxidoreductase</keyword>
<gene>
    <name evidence="8" type="primary">soxC</name>
    <name evidence="8" type="ORF">DI565_12565</name>
</gene>
<evidence type="ECO:0000256" key="3">
    <source>
        <dbReference type="ARBA" id="ARBA00022723"/>
    </source>
</evidence>
<reference evidence="8 9" key="1">
    <citation type="submission" date="2017-08" db="EMBL/GenBank/DDBJ databases">
        <title>Infants hospitalized years apart are colonized by the same room-sourced microbial strains.</title>
        <authorList>
            <person name="Brooks B."/>
            <person name="Olm M.R."/>
            <person name="Firek B.A."/>
            <person name="Baker R."/>
            <person name="Thomas B.C."/>
            <person name="Morowitz M.J."/>
            <person name="Banfield J.F."/>
        </authorList>
    </citation>
    <scope>NUCLEOTIDE SEQUENCE [LARGE SCALE GENOMIC DNA]</scope>
    <source>
        <strain evidence="8">S2_005_003_R2_43</strain>
    </source>
</reference>
<organism evidence="8 9">
    <name type="scientific">Ancylobacter novellus</name>
    <name type="common">Thiobacillus novellus</name>
    <dbReference type="NCBI Taxonomy" id="921"/>
    <lineage>
        <taxon>Bacteria</taxon>
        <taxon>Pseudomonadati</taxon>
        <taxon>Pseudomonadota</taxon>
        <taxon>Alphaproteobacteria</taxon>
        <taxon>Hyphomicrobiales</taxon>
        <taxon>Xanthobacteraceae</taxon>
        <taxon>Ancylobacter</taxon>
    </lineage>
</organism>
<dbReference type="InterPro" id="IPR036374">
    <property type="entry name" value="OxRdtase_Mopterin-bd_sf"/>
</dbReference>
<dbReference type="SUPFAM" id="SSF81296">
    <property type="entry name" value="E set domains"/>
    <property type="match status" value="1"/>
</dbReference>
<evidence type="ECO:0000256" key="5">
    <source>
        <dbReference type="SAM" id="MobiDB-lite"/>
    </source>
</evidence>
<dbReference type="PANTHER" id="PTHR19372:SF7">
    <property type="entry name" value="SULFITE OXIDASE, MITOCHONDRIAL"/>
    <property type="match status" value="1"/>
</dbReference>
<dbReference type="Pfam" id="PF00174">
    <property type="entry name" value="Oxidored_molyb"/>
    <property type="match status" value="1"/>
</dbReference>
<evidence type="ECO:0000313" key="8">
    <source>
        <dbReference type="EMBL" id="PZQ14253.1"/>
    </source>
</evidence>
<dbReference type="PANTHER" id="PTHR19372">
    <property type="entry name" value="SULFITE REDUCTASE"/>
    <property type="match status" value="1"/>
</dbReference>
<evidence type="ECO:0000259" key="6">
    <source>
        <dbReference type="Pfam" id="PF00174"/>
    </source>
</evidence>
<feature type="domain" description="Moybdenum cofactor oxidoreductase dimerisation" evidence="7">
    <location>
        <begin position="299"/>
        <end position="405"/>
    </location>
</feature>
<evidence type="ECO:0000256" key="1">
    <source>
        <dbReference type="ARBA" id="ARBA00001924"/>
    </source>
</evidence>
<dbReference type="GO" id="GO:0006790">
    <property type="term" value="P:sulfur compound metabolic process"/>
    <property type="evidence" value="ECO:0007669"/>
    <property type="project" value="TreeGrafter"/>
</dbReference>
<keyword evidence="2" id="KW-0500">Molybdenum</keyword>
<dbReference type="GO" id="GO:0020037">
    <property type="term" value="F:heme binding"/>
    <property type="evidence" value="ECO:0007669"/>
    <property type="project" value="TreeGrafter"/>
</dbReference>
<dbReference type="InterPro" id="IPR005066">
    <property type="entry name" value="MoCF_OxRdtse_dimer"/>
</dbReference>
<dbReference type="EMBL" id="QFPN01000006">
    <property type="protein sequence ID" value="PZQ14253.1"/>
    <property type="molecule type" value="Genomic_DNA"/>
</dbReference>
<dbReference type="Gene3D" id="2.60.40.650">
    <property type="match status" value="1"/>
</dbReference>
<dbReference type="InterPro" id="IPR006311">
    <property type="entry name" value="TAT_signal"/>
</dbReference>
<feature type="region of interest" description="Disordered" evidence="5">
    <location>
        <begin position="1"/>
        <end position="22"/>
    </location>
</feature>
<dbReference type="InterPro" id="IPR008335">
    <property type="entry name" value="Mopterin_OxRdtase_euk"/>
</dbReference>
<dbReference type="GO" id="GO:0030151">
    <property type="term" value="F:molybdenum ion binding"/>
    <property type="evidence" value="ECO:0007669"/>
    <property type="project" value="InterPro"/>
</dbReference>
<dbReference type="GO" id="GO:0008482">
    <property type="term" value="F:sulfite oxidase activity"/>
    <property type="evidence" value="ECO:0007669"/>
    <property type="project" value="TreeGrafter"/>
</dbReference>
<dbReference type="AlphaFoldDB" id="A0A2W5MA07"/>
<dbReference type="Gene3D" id="3.90.420.10">
    <property type="entry name" value="Oxidoreductase, molybdopterin-binding domain"/>
    <property type="match status" value="1"/>
</dbReference>
<dbReference type="FunFam" id="3.90.420.10:FF:000006">
    <property type="entry name" value="Sulfur dehydrogenase subunit SoxC"/>
    <property type="match status" value="1"/>
</dbReference>